<dbReference type="InterPro" id="IPR029061">
    <property type="entry name" value="THDP-binding"/>
</dbReference>
<reference evidence="4" key="1">
    <citation type="journal article" date="2015" name="Nature">
        <title>Complex archaea that bridge the gap between prokaryotes and eukaryotes.</title>
        <authorList>
            <person name="Spang A."/>
            <person name="Saw J.H."/>
            <person name="Jorgensen S.L."/>
            <person name="Zaremba-Niedzwiedzka K."/>
            <person name="Martijn J."/>
            <person name="Lind A.E."/>
            <person name="van Eijk R."/>
            <person name="Schleper C."/>
            <person name="Guy L."/>
            <person name="Ettema T.J."/>
        </authorList>
    </citation>
    <scope>NUCLEOTIDE SEQUENCE</scope>
</reference>
<feature type="domain" description="Thiamine pyrophosphate enzyme TPP-binding" evidence="3">
    <location>
        <begin position="170"/>
        <end position="208"/>
    </location>
</feature>
<dbReference type="GO" id="GO:0005948">
    <property type="term" value="C:acetolactate synthase complex"/>
    <property type="evidence" value="ECO:0007669"/>
    <property type="project" value="TreeGrafter"/>
</dbReference>
<dbReference type="GO" id="GO:0030976">
    <property type="term" value="F:thiamine pyrophosphate binding"/>
    <property type="evidence" value="ECO:0007669"/>
    <property type="project" value="InterPro"/>
</dbReference>
<dbReference type="Pfam" id="PF00205">
    <property type="entry name" value="TPP_enzyme_M"/>
    <property type="match status" value="1"/>
</dbReference>
<sequence>MIISEAAKELRALIKKSKVPVTTTLMAMGAVDETDPLSLGMLGMHGTATANYAVQECDCLIAVGARFDDRVTGKVETFAPNAKIIHIDIDPASISKTIEVDVPVVGDAKDILAKLLPAMKPVKRDGWLQQIAEWKRKYPLCYEKGGRIKPQNVIETLGRLTEHDAIITTGVGQHQMWTAQHYKFRRPRRHVSSSGLGTMGFGLPSALG</sequence>
<dbReference type="Gene3D" id="3.40.50.970">
    <property type="match status" value="1"/>
</dbReference>
<dbReference type="PANTHER" id="PTHR18968:SF13">
    <property type="entry name" value="ACETOLACTATE SYNTHASE CATALYTIC SUBUNIT, MITOCHONDRIAL"/>
    <property type="match status" value="1"/>
</dbReference>
<organism evidence="4">
    <name type="scientific">marine sediment metagenome</name>
    <dbReference type="NCBI Taxonomy" id="412755"/>
    <lineage>
        <taxon>unclassified sequences</taxon>
        <taxon>metagenomes</taxon>
        <taxon>ecological metagenomes</taxon>
    </lineage>
</organism>
<dbReference type="Gene3D" id="3.40.50.1220">
    <property type="entry name" value="TPP-binding domain"/>
    <property type="match status" value="1"/>
</dbReference>
<dbReference type="SUPFAM" id="SSF52518">
    <property type="entry name" value="Thiamin diphosphate-binding fold (THDP-binding)"/>
    <property type="match status" value="1"/>
</dbReference>
<comment type="similarity">
    <text evidence="1">Belongs to the TPP enzyme family.</text>
</comment>
<dbReference type="GO" id="GO:0000287">
    <property type="term" value="F:magnesium ion binding"/>
    <property type="evidence" value="ECO:0007669"/>
    <property type="project" value="InterPro"/>
</dbReference>
<dbReference type="GO" id="GO:0050660">
    <property type="term" value="F:flavin adenine dinucleotide binding"/>
    <property type="evidence" value="ECO:0007669"/>
    <property type="project" value="TreeGrafter"/>
</dbReference>
<dbReference type="GO" id="GO:0003984">
    <property type="term" value="F:acetolactate synthase activity"/>
    <property type="evidence" value="ECO:0007669"/>
    <property type="project" value="TreeGrafter"/>
</dbReference>
<proteinExistence type="inferred from homology"/>
<evidence type="ECO:0000259" key="3">
    <source>
        <dbReference type="Pfam" id="PF02775"/>
    </source>
</evidence>
<dbReference type="GO" id="GO:0009099">
    <property type="term" value="P:L-valine biosynthetic process"/>
    <property type="evidence" value="ECO:0007669"/>
    <property type="project" value="TreeGrafter"/>
</dbReference>
<dbReference type="EMBL" id="LAZR01036725">
    <property type="protein sequence ID" value="KKL24087.1"/>
    <property type="molecule type" value="Genomic_DNA"/>
</dbReference>
<gene>
    <name evidence="4" type="ORF">LCGC14_2418890</name>
</gene>
<name>A0A0F9CCF7_9ZZZZ</name>
<dbReference type="AlphaFoldDB" id="A0A0F9CCF7"/>
<accession>A0A0F9CCF7</accession>
<feature type="domain" description="Thiamine pyrophosphate enzyme central" evidence="2">
    <location>
        <begin position="3"/>
        <end position="115"/>
    </location>
</feature>
<dbReference type="Pfam" id="PF02775">
    <property type="entry name" value="TPP_enzyme_C"/>
    <property type="match status" value="1"/>
</dbReference>
<evidence type="ECO:0000256" key="1">
    <source>
        <dbReference type="ARBA" id="ARBA00007812"/>
    </source>
</evidence>
<dbReference type="InterPro" id="IPR029035">
    <property type="entry name" value="DHS-like_NAD/FAD-binding_dom"/>
</dbReference>
<comment type="caution">
    <text evidence="4">The sequence shown here is derived from an EMBL/GenBank/DDBJ whole genome shotgun (WGS) entry which is preliminary data.</text>
</comment>
<dbReference type="InterPro" id="IPR045229">
    <property type="entry name" value="TPP_enz"/>
</dbReference>
<protein>
    <recommendedName>
        <fullName evidence="5">Thiamine pyrophosphate enzyme central domain-containing protein</fullName>
    </recommendedName>
</protein>
<dbReference type="PANTHER" id="PTHR18968">
    <property type="entry name" value="THIAMINE PYROPHOSPHATE ENZYMES"/>
    <property type="match status" value="1"/>
</dbReference>
<dbReference type="GO" id="GO:0009097">
    <property type="term" value="P:isoleucine biosynthetic process"/>
    <property type="evidence" value="ECO:0007669"/>
    <property type="project" value="TreeGrafter"/>
</dbReference>
<dbReference type="FunFam" id="3.40.50.1220:FF:000008">
    <property type="entry name" value="Acetolactate synthase"/>
    <property type="match status" value="1"/>
</dbReference>
<evidence type="ECO:0008006" key="5">
    <source>
        <dbReference type="Google" id="ProtNLM"/>
    </source>
</evidence>
<dbReference type="InterPro" id="IPR011766">
    <property type="entry name" value="TPP_enzyme_TPP-bd"/>
</dbReference>
<evidence type="ECO:0000259" key="2">
    <source>
        <dbReference type="Pfam" id="PF00205"/>
    </source>
</evidence>
<evidence type="ECO:0000313" key="4">
    <source>
        <dbReference type="EMBL" id="KKL24087.1"/>
    </source>
</evidence>
<feature type="non-terminal residue" evidence="4">
    <location>
        <position position="208"/>
    </location>
</feature>
<dbReference type="SUPFAM" id="SSF52467">
    <property type="entry name" value="DHS-like NAD/FAD-binding domain"/>
    <property type="match status" value="1"/>
</dbReference>
<dbReference type="InterPro" id="IPR012000">
    <property type="entry name" value="Thiamin_PyroP_enz_cen_dom"/>
</dbReference>